<evidence type="ECO:0000313" key="3">
    <source>
        <dbReference type="EMBL" id="QNI30926.1"/>
    </source>
</evidence>
<organism evidence="3 4">
    <name type="scientific">Alloacidobacterium dinghuense</name>
    <dbReference type="NCBI Taxonomy" id="2763107"/>
    <lineage>
        <taxon>Bacteria</taxon>
        <taxon>Pseudomonadati</taxon>
        <taxon>Acidobacteriota</taxon>
        <taxon>Terriglobia</taxon>
        <taxon>Terriglobales</taxon>
        <taxon>Acidobacteriaceae</taxon>
        <taxon>Alloacidobacterium</taxon>
    </lineage>
</organism>
<dbReference type="InterPro" id="IPR057601">
    <property type="entry name" value="Oar-like_b-barrel"/>
</dbReference>
<dbReference type="RefSeq" id="WP_186741154.1">
    <property type="nucleotide sequence ID" value="NZ_CP060394.1"/>
</dbReference>
<accession>A0A7G8BEF6</accession>
<dbReference type="Proteomes" id="UP000515312">
    <property type="component" value="Chromosome"/>
</dbReference>
<proteinExistence type="predicted"/>
<reference evidence="3 4" key="1">
    <citation type="submission" date="2020-08" db="EMBL/GenBank/DDBJ databases">
        <title>Edaphobacter telluris sp. nov. and Acidobacterium dinghuensis sp. nov., two acidobacteria isolated from forest soil.</title>
        <authorList>
            <person name="Fu J."/>
            <person name="Qiu L."/>
        </authorList>
    </citation>
    <scope>NUCLEOTIDE SEQUENCE [LARGE SCALE GENOMIC DNA]</scope>
    <source>
        <strain evidence="3">4Y35</strain>
    </source>
</reference>
<dbReference type="InterPro" id="IPR008969">
    <property type="entry name" value="CarboxyPept-like_regulatory"/>
</dbReference>
<dbReference type="KEGG" id="adin:H7849_17650"/>
<evidence type="ECO:0000259" key="2">
    <source>
        <dbReference type="Pfam" id="PF25183"/>
    </source>
</evidence>
<dbReference type="AlphaFoldDB" id="A0A7G8BEF6"/>
<name>A0A7G8BEF6_9BACT</name>
<dbReference type="SUPFAM" id="SSF56935">
    <property type="entry name" value="Porins"/>
    <property type="match status" value="1"/>
</dbReference>
<keyword evidence="4" id="KW-1185">Reference proteome</keyword>
<dbReference type="EMBL" id="CP060394">
    <property type="protein sequence ID" value="QNI30926.1"/>
    <property type="molecule type" value="Genomic_DNA"/>
</dbReference>
<keyword evidence="3" id="KW-0121">Carboxypeptidase</keyword>
<dbReference type="GO" id="GO:0004180">
    <property type="term" value="F:carboxypeptidase activity"/>
    <property type="evidence" value="ECO:0007669"/>
    <property type="project" value="UniProtKB-KW"/>
</dbReference>
<evidence type="ECO:0000313" key="4">
    <source>
        <dbReference type="Proteomes" id="UP000515312"/>
    </source>
</evidence>
<feature type="signal peptide" evidence="1">
    <location>
        <begin position="1"/>
        <end position="22"/>
    </location>
</feature>
<sequence>MCKLIRSSLVIALTLSGIAGFAQNTNSGDIRGVVTDATGAVVPGATVKVEDVDKGISHVYTTDGAGLYDTGSIVPDHYLITVTAAGFQTYVRGPITLGVETVAVNASLAVGAATQEVVVKTDVPLLKTETGAQTNTLESTQLLQLPQVGADWQNFVQLLPGASSVNYRTGQTASINGNLPYNTVLADGATTTLPMSQNADVMVLETVAEVKIDTSAFSAQYGIGGATFNQISKGGTNRFHGAGYEFFQNNALNAANYAFGAKTTVGLVRYNNFGFSVGGPILKDKIFFYFNYDKTINPGSANTGFENVPTAALLSGDFTGFPTIYDPTTQTVDAKGVAHRTSFADEYHNGNKIPANMIDPVAAAISKYYPAPNTGSGITNNFFYNVPSSNPFTKYFGRLDWQINPNNHIIISETNSDNPAQYHNQGICPINCQSGDVSRDNAQVSWVWTISPNLINEARMGFTDQLNFFEPYSLNQGFPAKLGWQFAKADIFPDIQISGNGNFYELQPNTNSVYKEFVFDPSDVVTMIRGRHVLHFGGEFLINRADSTAWGNTNGGQMGYTGVYTNSTNGDTTTGMGFADFLLGQTNYWNAKVTPEWGGRLKSPQIFVQDDIKLRPNLTINAGLRWQGMTGWHEVKGNMASFDPRVINPANNSLGAMWYGTTKANGRDSLQAPSWGTFLPRFGFSYSYRPKTVLRGGIGLYGYTWSDDTYGAGMGGAFGSNGNLSDSTTGTYPVVLLSSNGSTAYQPSGKSVNSAYLTSPTTPDAYNNTAPPAYQQYHTPVPKILEWNVEIQQELTSTMVATVAYVGSHGHNLLFPVDINQVPEASLGPNDQGLRPYPLFLGINSGSGAGGTNNARSNYNSLQTTVQQRLTRGLDFQASYVWSHMLDTIDSSGWGSSAGNLYYQRSYNPDANYGASNFDVRNSFKTAILYDLPIGRGRQFLNHSALLDALVGGWQVSPTFVLTSGSPFTVNMSTDNSFSLAGNSQQYPNQVGSPISTHQDLNHWFNTASYVQPAAATFGNTQRNNMYGPSFFLFNAALGKTFHIPWESMGVEIRASANNVINHPSFATPNATINSGNEGTITGLTVYGRTMQLYGRIFF</sequence>
<gene>
    <name evidence="3" type="ORF">H7849_17650</name>
</gene>
<feature type="domain" description="TonB-dependent transporter Oar-like beta-barrel" evidence="2">
    <location>
        <begin position="232"/>
        <end position="1092"/>
    </location>
</feature>
<protein>
    <submittedName>
        <fullName evidence="3">Carboxypeptidase regulatory-like domain-containing protein</fullName>
    </submittedName>
</protein>
<dbReference type="Pfam" id="PF25183">
    <property type="entry name" value="OMP_b-brl_4"/>
    <property type="match status" value="1"/>
</dbReference>
<evidence type="ECO:0000256" key="1">
    <source>
        <dbReference type="SAM" id="SignalP"/>
    </source>
</evidence>
<feature type="chain" id="PRO_5028956774" evidence="1">
    <location>
        <begin position="23"/>
        <end position="1099"/>
    </location>
</feature>
<dbReference type="SUPFAM" id="SSF49464">
    <property type="entry name" value="Carboxypeptidase regulatory domain-like"/>
    <property type="match status" value="1"/>
</dbReference>
<keyword evidence="1" id="KW-0732">Signal</keyword>
<keyword evidence="3" id="KW-0645">Protease</keyword>
<dbReference type="Gene3D" id="2.60.40.1120">
    <property type="entry name" value="Carboxypeptidase-like, regulatory domain"/>
    <property type="match status" value="1"/>
</dbReference>
<dbReference type="Pfam" id="PF13620">
    <property type="entry name" value="CarboxypepD_reg"/>
    <property type="match status" value="1"/>
</dbReference>
<keyword evidence="3" id="KW-0378">Hydrolase</keyword>